<evidence type="ECO:0008006" key="4">
    <source>
        <dbReference type="Google" id="ProtNLM"/>
    </source>
</evidence>
<gene>
    <name evidence="3" type="ORF">MNBD_ACTINO02-327</name>
</gene>
<keyword evidence="2" id="KW-0472">Membrane</keyword>
<protein>
    <recommendedName>
        <fullName evidence="4">ATP synthase protein I</fullName>
    </recommendedName>
</protein>
<evidence type="ECO:0000256" key="2">
    <source>
        <dbReference type="SAM" id="Phobius"/>
    </source>
</evidence>
<dbReference type="AlphaFoldDB" id="A0A3B0SVH2"/>
<name>A0A3B0SVH2_9ZZZZ</name>
<sequence>MSGDDQKPERSGAETRGHDDVVAARNTIASEFTTSGDFLSSIVAGMLLGLGADYLFNTRPVFVVIGVVAGFGVGFYKLWLASAVLEREAERLRGR</sequence>
<feature type="region of interest" description="Disordered" evidence="1">
    <location>
        <begin position="1"/>
        <end position="20"/>
    </location>
</feature>
<accession>A0A3B0SVH2</accession>
<dbReference type="InterPro" id="IPR032820">
    <property type="entry name" value="ATPase_put"/>
</dbReference>
<dbReference type="Pfam" id="PF09527">
    <property type="entry name" value="ATPase_gene1"/>
    <property type="match status" value="1"/>
</dbReference>
<organism evidence="3">
    <name type="scientific">hydrothermal vent metagenome</name>
    <dbReference type="NCBI Taxonomy" id="652676"/>
    <lineage>
        <taxon>unclassified sequences</taxon>
        <taxon>metagenomes</taxon>
        <taxon>ecological metagenomes</taxon>
    </lineage>
</organism>
<evidence type="ECO:0000256" key="1">
    <source>
        <dbReference type="SAM" id="MobiDB-lite"/>
    </source>
</evidence>
<proteinExistence type="predicted"/>
<keyword evidence="2" id="KW-1133">Transmembrane helix</keyword>
<feature type="transmembrane region" description="Helical" evidence="2">
    <location>
        <begin position="62"/>
        <end position="85"/>
    </location>
</feature>
<reference evidence="3" key="1">
    <citation type="submission" date="2018-06" db="EMBL/GenBank/DDBJ databases">
        <authorList>
            <person name="Zhirakovskaya E."/>
        </authorList>
    </citation>
    <scope>NUCLEOTIDE SEQUENCE</scope>
</reference>
<keyword evidence="2" id="KW-0812">Transmembrane</keyword>
<dbReference type="EMBL" id="UOEK01000596">
    <property type="protein sequence ID" value="VAW09518.1"/>
    <property type="molecule type" value="Genomic_DNA"/>
</dbReference>
<evidence type="ECO:0000313" key="3">
    <source>
        <dbReference type="EMBL" id="VAW09518.1"/>
    </source>
</evidence>